<proteinExistence type="predicted"/>
<feature type="transmembrane region" description="Helical" evidence="4">
    <location>
        <begin position="333"/>
        <end position="355"/>
    </location>
</feature>
<feature type="transmembrane region" description="Helical" evidence="4">
    <location>
        <begin position="172"/>
        <end position="193"/>
    </location>
</feature>
<feature type="transmembrane region" description="Helical" evidence="4">
    <location>
        <begin position="299"/>
        <end position="321"/>
    </location>
</feature>
<evidence type="ECO:0000313" key="7">
    <source>
        <dbReference type="Proteomes" id="UP000494115"/>
    </source>
</evidence>
<dbReference type="GO" id="GO:0022857">
    <property type="term" value="F:transmembrane transporter activity"/>
    <property type="evidence" value="ECO:0007669"/>
    <property type="project" value="InterPro"/>
</dbReference>
<dbReference type="AlphaFoldDB" id="A0A6S7BF87"/>
<evidence type="ECO:0000256" key="4">
    <source>
        <dbReference type="SAM" id="Phobius"/>
    </source>
</evidence>
<feature type="transmembrane region" description="Helical" evidence="4">
    <location>
        <begin position="81"/>
        <end position="99"/>
    </location>
</feature>
<organism evidence="6 7">
    <name type="scientific">Pararobbsia alpina</name>
    <dbReference type="NCBI Taxonomy" id="621374"/>
    <lineage>
        <taxon>Bacteria</taxon>
        <taxon>Pseudomonadati</taxon>
        <taxon>Pseudomonadota</taxon>
        <taxon>Betaproteobacteria</taxon>
        <taxon>Burkholderiales</taxon>
        <taxon>Burkholderiaceae</taxon>
        <taxon>Pararobbsia</taxon>
    </lineage>
</organism>
<evidence type="ECO:0000256" key="3">
    <source>
        <dbReference type="ARBA" id="ARBA00023136"/>
    </source>
</evidence>
<dbReference type="EMBL" id="CADIKM010000028">
    <property type="protein sequence ID" value="CAB3798091.1"/>
    <property type="molecule type" value="Genomic_DNA"/>
</dbReference>
<dbReference type="SUPFAM" id="SSF103473">
    <property type="entry name" value="MFS general substrate transporter"/>
    <property type="match status" value="1"/>
</dbReference>
<dbReference type="InterPro" id="IPR020846">
    <property type="entry name" value="MFS_dom"/>
</dbReference>
<dbReference type="CDD" id="cd17489">
    <property type="entry name" value="MFS_YfcJ_like"/>
    <property type="match status" value="1"/>
</dbReference>
<sequence>MMTQQRQVTFQLIPFTAASFLGFLAIGIPLPVLSFYVQDRLGFSPFMVGIIIGLQSLATLLTRRYAGRLCDTAGPKRTTMFGFACASAAGALYLASVACADHREFALAVLAAGRLVLGLGESLFITALASWSIARVGTQHAGRAMAWSGISMYSAVALGAPVGLAIEHLGGFVWVAACAVLTPCIGALLAARWADAAVATAAASASFVRVLQKIWAPGLSLALASSGVGTISAFLSLRYRIDHWAGAGLALTGFGFAYIVMRLLFGGLPDRLGGFRTGAISLFVEAAGLFLIAQASTPAFALAGATLTGVGYSLVFPSLGVEALRRVPGENRGIALSAYLACFDLGVAMAGPSAGVVAHRYGMSAAFIAASIAALLGLSLVCSDRLLLRPRTMETIC</sequence>
<dbReference type="PANTHER" id="PTHR23531">
    <property type="entry name" value="QUINOLENE RESISTANCE PROTEIN NORA"/>
    <property type="match status" value="1"/>
</dbReference>
<reference evidence="6 7" key="1">
    <citation type="submission" date="2020-04" db="EMBL/GenBank/DDBJ databases">
        <authorList>
            <person name="De Canck E."/>
        </authorList>
    </citation>
    <scope>NUCLEOTIDE SEQUENCE [LARGE SCALE GENOMIC DNA]</scope>
    <source>
        <strain evidence="6 7">LMG 28138</strain>
    </source>
</reference>
<evidence type="ECO:0000256" key="2">
    <source>
        <dbReference type="ARBA" id="ARBA00022989"/>
    </source>
</evidence>
<dbReference type="PROSITE" id="PS50850">
    <property type="entry name" value="MFS"/>
    <property type="match status" value="1"/>
</dbReference>
<keyword evidence="3 4" id="KW-0472">Membrane</keyword>
<dbReference type="InterPro" id="IPR036259">
    <property type="entry name" value="MFS_trans_sf"/>
</dbReference>
<dbReference type="InterPro" id="IPR011701">
    <property type="entry name" value="MFS"/>
</dbReference>
<feature type="transmembrane region" description="Helical" evidence="4">
    <location>
        <begin position="243"/>
        <end position="261"/>
    </location>
</feature>
<keyword evidence="1 4" id="KW-0812">Transmembrane</keyword>
<evidence type="ECO:0000259" key="5">
    <source>
        <dbReference type="PROSITE" id="PS50850"/>
    </source>
</evidence>
<keyword evidence="7" id="KW-1185">Reference proteome</keyword>
<dbReference type="RefSeq" id="WP_175106896.1">
    <property type="nucleotide sequence ID" value="NZ_CADIKM010000028.1"/>
</dbReference>
<feature type="transmembrane region" description="Helical" evidence="4">
    <location>
        <begin position="43"/>
        <end position="61"/>
    </location>
</feature>
<evidence type="ECO:0000256" key="1">
    <source>
        <dbReference type="ARBA" id="ARBA00022692"/>
    </source>
</evidence>
<feature type="transmembrane region" description="Helical" evidence="4">
    <location>
        <begin position="12"/>
        <end position="37"/>
    </location>
</feature>
<feature type="transmembrane region" description="Helical" evidence="4">
    <location>
        <begin position="214"/>
        <end position="237"/>
    </location>
</feature>
<dbReference type="Gene3D" id="1.20.1250.20">
    <property type="entry name" value="MFS general substrate transporter like domains"/>
    <property type="match status" value="1"/>
</dbReference>
<dbReference type="Pfam" id="PF07690">
    <property type="entry name" value="MFS_1"/>
    <property type="match status" value="1"/>
</dbReference>
<feature type="transmembrane region" description="Helical" evidence="4">
    <location>
        <begin position="361"/>
        <end position="383"/>
    </location>
</feature>
<keyword evidence="2 4" id="KW-1133">Transmembrane helix</keyword>
<evidence type="ECO:0000313" key="6">
    <source>
        <dbReference type="EMBL" id="CAB3798091.1"/>
    </source>
</evidence>
<dbReference type="Proteomes" id="UP000494115">
    <property type="component" value="Unassembled WGS sequence"/>
</dbReference>
<protein>
    <submittedName>
        <fullName evidence="6">Putative MFS-type transporter YfcJ</fullName>
    </submittedName>
</protein>
<name>A0A6S7BF87_9BURK</name>
<accession>A0A6S7BF87</accession>
<dbReference type="NCBIfam" id="NF009048">
    <property type="entry name" value="PRK12382.1"/>
    <property type="match status" value="1"/>
</dbReference>
<gene>
    <name evidence="6" type="primary">yfcJ_3</name>
    <name evidence="6" type="ORF">LMG28138_04380</name>
</gene>
<dbReference type="NCBIfam" id="NF003477">
    <property type="entry name" value="PRK05122.1"/>
    <property type="match status" value="1"/>
</dbReference>
<feature type="transmembrane region" description="Helical" evidence="4">
    <location>
        <begin position="273"/>
        <end position="293"/>
    </location>
</feature>
<feature type="domain" description="Major facilitator superfamily (MFS) profile" evidence="5">
    <location>
        <begin position="198"/>
        <end position="397"/>
    </location>
</feature>
<dbReference type="PANTHER" id="PTHR23531:SF1">
    <property type="entry name" value="QUINOLENE RESISTANCE PROTEIN NORA"/>
    <property type="match status" value="1"/>
</dbReference>
<feature type="transmembrane region" description="Helical" evidence="4">
    <location>
        <begin position="145"/>
        <end position="166"/>
    </location>
</feature>
<dbReference type="InterPro" id="IPR052714">
    <property type="entry name" value="MFS_Exporter"/>
</dbReference>
<feature type="transmembrane region" description="Helical" evidence="4">
    <location>
        <begin position="105"/>
        <end position="133"/>
    </location>
</feature>